<dbReference type="Proteomes" id="UP000321393">
    <property type="component" value="Unassembled WGS sequence"/>
</dbReference>
<reference evidence="1 2" key="1">
    <citation type="submission" date="2019-08" db="EMBL/GenBank/DDBJ databases">
        <title>Draft genome sequences of two oriental melons (Cucumis melo L. var makuwa).</title>
        <authorList>
            <person name="Kwon S.-Y."/>
        </authorList>
    </citation>
    <scope>NUCLEOTIDE SEQUENCE [LARGE SCALE GENOMIC DNA]</scope>
    <source>
        <strain evidence="2">cv. SW 3</strain>
        <tissue evidence="1">Leaf</tissue>
    </source>
</reference>
<sequence>MQCKTLREAYYLSDMELLCLRQQYPKTLQEVEEMRQIPYRLAVGSFMYAMLCTRPILNYLWRMRDYVLVYGSKDLVRTGYTDF</sequence>
<accession>A0A5A7TYP4</accession>
<dbReference type="AlphaFoldDB" id="A0A5A7TYP4"/>
<proteinExistence type="predicted"/>
<evidence type="ECO:0000313" key="1">
    <source>
        <dbReference type="EMBL" id="KAA0047047.1"/>
    </source>
</evidence>
<evidence type="ECO:0000313" key="2">
    <source>
        <dbReference type="Proteomes" id="UP000321393"/>
    </source>
</evidence>
<comment type="caution">
    <text evidence="1">The sequence shown here is derived from an EMBL/GenBank/DDBJ whole genome shotgun (WGS) entry which is preliminary data.</text>
</comment>
<dbReference type="EMBL" id="SSTE01013514">
    <property type="protein sequence ID" value="KAA0047047.1"/>
    <property type="molecule type" value="Genomic_DNA"/>
</dbReference>
<protein>
    <submittedName>
        <fullName evidence="1">Gag/pol protein</fullName>
    </submittedName>
</protein>
<gene>
    <name evidence="1" type="ORF">E6C27_scaffold829G00320</name>
</gene>
<name>A0A5A7TYP4_CUCMM</name>
<organism evidence="1 2">
    <name type="scientific">Cucumis melo var. makuwa</name>
    <name type="common">Oriental melon</name>
    <dbReference type="NCBI Taxonomy" id="1194695"/>
    <lineage>
        <taxon>Eukaryota</taxon>
        <taxon>Viridiplantae</taxon>
        <taxon>Streptophyta</taxon>
        <taxon>Embryophyta</taxon>
        <taxon>Tracheophyta</taxon>
        <taxon>Spermatophyta</taxon>
        <taxon>Magnoliopsida</taxon>
        <taxon>eudicotyledons</taxon>
        <taxon>Gunneridae</taxon>
        <taxon>Pentapetalae</taxon>
        <taxon>rosids</taxon>
        <taxon>fabids</taxon>
        <taxon>Cucurbitales</taxon>
        <taxon>Cucurbitaceae</taxon>
        <taxon>Benincaseae</taxon>
        <taxon>Cucumis</taxon>
    </lineage>
</organism>